<reference evidence="8" key="4">
    <citation type="submission" date="2025-09" db="UniProtKB">
        <authorList>
            <consortium name="Ensembl"/>
        </authorList>
    </citation>
    <scope>IDENTIFICATION</scope>
</reference>
<comment type="subcellular location">
    <subcellularLocation>
        <location evidence="1">Membrane</location>
    </subcellularLocation>
</comment>
<reference evidence="8" key="3">
    <citation type="submission" date="2025-08" db="UniProtKB">
        <authorList>
            <consortium name="Ensembl"/>
        </authorList>
    </citation>
    <scope>IDENTIFICATION</scope>
</reference>
<evidence type="ECO:0000256" key="5">
    <source>
        <dbReference type="ARBA" id="ARBA00023180"/>
    </source>
</evidence>
<evidence type="ECO:0000256" key="3">
    <source>
        <dbReference type="ARBA" id="ARBA00023136"/>
    </source>
</evidence>
<keyword evidence="9" id="KW-1185">Reference proteome</keyword>
<dbReference type="Proteomes" id="UP000018467">
    <property type="component" value="Unassembled WGS sequence"/>
</dbReference>
<evidence type="ECO:0000313" key="9">
    <source>
        <dbReference type="Proteomes" id="UP000018467"/>
    </source>
</evidence>
<dbReference type="InParanoid" id="A0A3B1KJR0"/>
<protein>
    <recommendedName>
        <fullName evidence="7">Ig-like domain-containing protein</fullName>
    </recommendedName>
</protein>
<reference evidence="9" key="2">
    <citation type="journal article" date="2014" name="Nat. Commun.">
        <title>The cavefish genome reveals candidate genes for eye loss.</title>
        <authorList>
            <person name="McGaugh S.E."/>
            <person name="Gross J.B."/>
            <person name="Aken B."/>
            <person name="Blin M."/>
            <person name="Borowsky R."/>
            <person name="Chalopin D."/>
            <person name="Hinaux H."/>
            <person name="Jeffery W.R."/>
            <person name="Keene A."/>
            <person name="Ma L."/>
            <person name="Minx P."/>
            <person name="Murphy D."/>
            <person name="O'Quin K.E."/>
            <person name="Retaux S."/>
            <person name="Rohner N."/>
            <person name="Searle S.M."/>
            <person name="Stahl B.A."/>
            <person name="Tabin C."/>
            <person name="Volff J.N."/>
            <person name="Yoshizawa M."/>
            <person name="Warren W.C."/>
        </authorList>
    </citation>
    <scope>NUCLEOTIDE SEQUENCE [LARGE SCALE GENOMIC DNA]</scope>
    <source>
        <strain evidence="9">female</strain>
    </source>
</reference>
<dbReference type="Bgee" id="ENSAMXG00000039030">
    <property type="expression patterns" value="Expressed in camera-type eye and 14 other cell types or tissues"/>
</dbReference>
<dbReference type="PROSITE" id="PS50835">
    <property type="entry name" value="IG_LIKE"/>
    <property type="match status" value="1"/>
</dbReference>
<dbReference type="GO" id="GO:0050852">
    <property type="term" value="P:T cell receptor signaling pathway"/>
    <property type="evidence" value="ECO:0007669"/>
    <property type="project" value="TreeGrafter"/>
</dbReference>
<accession>A0A3B1KJR0</accession>
<dbReference type="GO" id="GO:0050863">
    <property type="term" value="P:regulation of T cell activation"/>
    <property type="evidence" value="ECO:0007669"/>
    <property type="project" value="UniProtKB-ARBA"/>
</dbReference>
<dbReference type="STRING" id="7994.ENSAMXP00000054071"/>
<organism evidence="8 9">
    <name type="scientific">Astyanax mexicanus</name>
    <name type="common">Blind cave fish</name>
    <name type="synonym">Astyanax fasciatus mexicanus</name>
    <dbReference type="NCBI Taxonomy" id="7994"/>
    <lineage>
        <taxon>Eukaryota</taxon>
        <taxon>Metazoa</taxon>
        <taxon>Chordata</taxon>
        <taxon>Craniata</taxon>
        <taxon>Vertebrata</taxon>
        <taxon>Euteleostomi</taxon>
        <taxon>Actinopterygii</taxon>
        <taxon>Neopterygii</taxon>
        <taxon>Teleostei</taxon>
        <taxon>Ostariophysi</taxon>
        <taxon>Characiformes</taxon>
        <taxon>Characoidei</taxon>
        <taxon>Acestrorhamphidae</taxon>
        <taxon>Acestrorhamphinae</taxon>
        <taxon>Astyanax</taxon>
    </lineage>
</organism>
<dbReference type="InterPro" id="IPR013106">
    <property type="entry name" value="Ig_V-set"/>
</dbReference>
<dbReference type="GO" id="GO:0009897">
    <property type="term" value="C:external side of plasma membrane"/>
    <property type="evidence" value="ECO:0007669"/>
    <property type="project" value="TreeGrafter"/>
</dbReference>
<dbReference type="AlphaFoldDB" id="A0A3B1KJR0"/>
<dbReference type="GO" id="GO:0005102">
    <property type="term" value="F:signaling receptor binding"/>
    <property type="evidence" value="ECO:0007669"/>
    <property type="project" value="TreeGrafter"/>
</dbReference>
<keyword evidence="3" id="KW-0472">Membrane</keyword>
<dbReference type="Gene3D" id="2.60.40.10">
    <property type="entry name" value="Immunoglobulins"/>
    <property type="match status" value="1"/>
</dbReference>
<proteinExistence type="predicted"/>
<dbReference type="InterPro" id="IPR013783">
    <property type="entry name" value="Ig-like_fold"/>
</dbReference>
<dbReference type="PANTHER" id="PTHR24100">
    <property type="entry name" value="BUTYROPHILIN"/>
    <property type="match status" value="1"/>
</dbReference>
<dbReference type="GeneTree" id="ENSGT01050000244843"/>
<dbReference type="Ensembl" id="ENSAMXT00000047182.1">
    <property type="protein sequence ID" value="ENSAMXP00000054071.1"/>
    <property type="gene ID" value="ENSAMXG00000039030.1"/>
</dbReference>
<keyword evidence="2" id="KW-0732">Signal</keyword>
<evidence type="ECO:0000256" key="1">
    <source>
        <dbReference type="ARBA" id="ARBA00004370"/>
    </source>
</evidence>
<name>A0A3B1KJR0_ASTMX</name>
<dbReference type="Pfam" id="PF07686">
    <property type="entry name" value="V-set"/>
    <property type="match status" value="1"/>
</dbReference>
<dbReference type="InterPro" id="IPR007110">
    <property type="entry name" value="Ig-like_dom"/>
</dbReference>
<dbReference type="PANTHER" id="PTHR24100:SF151">
    <property type="entry name" value="ICOS LIGAND"/>
    <property type="match status" value="1"/>
</dbReference>
<reference evidence="9" key="1">
    <citation type="submission" date="2013-03" db="EMBL/GenBank/DDBJ databases">
        <authorList>
            <person name="Jeffery W."/>
            <person name="Warren W."/>
            <person name="Wilson R.K."/>
        </authorList>
    </citation>
    <scope>NUCLEOTIDE SEQUENCE</scope>
    <source>
        <strain evidence="9">female</strain>
    </source>
</reference>
<dbReference type="GO" id="GO:1903037">
    <property type="term" value="P:regulation of leukocyte cell-cell adhesion"/>
    <property type="evidence" value="ECO:0007669"/>
    <property type="project" value="UniProtKB-ARBA"/>
</dbReference>
<dbReference type="GO" id="GO:0001817">
    <property type="term" value="P:regulation of cytokine production"/>
    <property type="evidence" value="ECO:0007669"/>
    <property type="project" value="TreeGrafter"/>
</dbReference>
<sequence length="97" mass="11354">MLVEWVRTDLGVKYALVHLYEEYKDRNEDQMESYRGRTALLQEELKKGNASLKLSALQPSDDGAYKCLIRSFDWNKPQRAAIIIWVVGHYYSQHCSD</sequence>
<keyword evidence="5" id="KW-0325">Glycoprotein</keyword>
<feature type="domain" description="Ig-like" evidence="7">
    <location>
        <begin position="1"/>
        <end position="83"/>
    </location>
</feature>
<keyword evidence="4" id="KW-1015">Disulfide bond</keyword>
<evidence type="ECO:0000256" key="2">
    <source>
        <dbReference type="ARBA" id="ARBA00022729"/>
    </source>
</evidence>
<evidence type="ECO:0000256" key="4">
    <source>
        <dbReference type="ARBA" id="ARBA00023157"/>
    </source>
</evidence>
<evidence type="ECO:0000256" key="6">
    <source>
        <dbReference type="ARBA" id="ARBA00023319"/>
    </source>
</evidence>
<dbReference type="SUPFAM" id="SSF48726">
    <property type="entry name" value="Immunoglobulin"/>
    <property type="match status" value="1"/>
</dbReference>
<evidence type="ECO:0000259" key="7">
    <source>
        <dbReference type="PROSITE" id="PS50835"/>
    </source>
</evidence>
<dbReference type="FunFam" id="2.60.40.10:FF:000142">
    <property type="entry name" value="V-set domain-containing T-cell activation inhibitor 1"/>
    <property type="match status" value="1"/>
</dbReference>
<dbReference type="InterPro" id="IPR050504">
    <property type="entry name" value="IgSF_BTN/MOG"/>
</dbReference>
<dbReference type="InterPro" id="IPR036179">
    <property type="entry name" value="Ig-like_dom_sf"/>
</dbReference>
<evidence type="ECO:0000313" key="8">
    <source>
        <dbReference type="Ensembl" id="ENSAMXP00000054071.1"/>
    </source>
</evidence>
<keyword evidence="6" id="KW-0393">Immunoglobulin domain</keyword>